<gene>
    <name evidence="1" type="ORF">HOC_16281</name>
</gene>
<dbReference type="OrthoDB" id="9778801at2"/>
<keyword evidence="2" id="KW-1185">Reference proteome</keyword>
<evidence type="ECO:0000313" key="2">
    <source>
        <dbReference type="Proteomes" id="UP000024942"/>
    </source>
</evidence>
<dbReference type="PANTHER" id="PTHR33973:SF4">
    <property type="entry name" value="OS07G0153300 PROTEIN"/>
    <property type="match status" value="1"/>
</dbReference>
<dbReference type="RefSeq" id="WP_051625004.1">
    <property type="nucleotide sequence ID" value="NZ_ARYL01000031.1"/>
</dbReference>
<sequence length="268" mass="30193">MTVPALSLWKGQTAHARYVPFERRFAYKIAMIDIDIDRLDEADAQTPFFSIDRRGLFSFHRKDHGDRIDVPLRPWAEHMFAQADVALNGGAIRLVTFPRHLLYRFAPISLWYGYGPEGDLRGIIYEVNNTFGESHSYVAAVSRDRSRHVADKAFHVSPFFDVTGTYRFTLRQPDVRLGVVVESLKDDVRLHMANITARRVAATPSALLRTAVSMPLSTIGVTIGIHWQAFLLWMRGAKYRSKPKPPANGATIAVETACDLPRVVKDAA</sequence>
<accession>A0A059G427</accession>
<dbReference type="AlphaFoldDB" id="A0A059G427"/>
<evidence type="ECO:0008006" key="3">
    <source>
        <dbReference type="Google" id="ProtNLM"/>
    </source>
</evidence>
<evidence type="ECO:0000313" key="1">
    <source>
        <dbReference type="EMBL" id="KDA01320.1"/>
    </source>
</evidence>
<protein>
    <recommendedName>
        <fullName evidence="3">DUF1365 domain-containing protein</fullName>
    </recommendedName>
</protein>
<dbReference type="Proteomes" id="UP000024942">
    <property type="component" value="Unassembled WGS sequence"/>
</dbReference>
<dbReference type="PATRIC" id="fig|1280953.3.peg.3264"/>
<dbReference type="EMBL" id="ARYL01000031">
    <property type="protein sequence ID" value="KDA01320.1"/>
    <property type="molecule type" value="Genomic_DNA"/>
</dbReference>
<dbReference type="eggNOG" id="COG3496">
    <property type="taxonomic scope" value="Bacteria"/>
</dbReference>
<name>A0A059G427_9PROT</name>
<dbReference type="InterPro" id="IPR010775">
    <property type="entry name" value="DUF1365"/>
</dbReference>
<dbReference type="Pfam" id="PF07103">
    <property type="entry name" value="DUF1365"/>
    <property type="match status" value="1"/>
</dbReference>
<comment type="caution">
    <text evidence="1">The sequence shown here is derived from an EMBL/GenBank/DDBJ whole genome shotgun (WGS) entry which is preliminary data.</text>
</comment>
<organism evidence="1 2">
    <name type="scientific">Hyphomonas oceanitis SCH89</name>
    <dbReference type="NCBI Taxonomy" id="1280953"/>
    <lineage>
        <taxon>Bacteria</taxon>
        <taxon>Pseudomonadati</taxon>
        <taxon>Pseudomonadota</taxon>
        <taxon>Alphaproteobacteria</taxon>
        <taxon>Hyphomonadales</taxon>
        <taxon>Hyphomonadaceae</taxon>
        <taxon>Hyphomonas</taxon>
    </lineage>
</organism>
<dbReference type="STRING" id="1280953.HOC_16281"/>
<proteinExistence type="predicted"/>
<dbReference type="PANTHER" id="PTHR33973">
    <property type="entry name" value="OS07G0153300 PROTEIN"/>
    <property type="match status" value="1"/>
</dbReference>
<reference evidence="1 2" key="1">
    <citation type="journal article" date="2014" name="Antonie Van Leeuwenhoek">
        <title>Hyphomonas beringensis sp. nov. and Hyphomonas chukchiensis sp. nov., isolated from surface seawater of the Bering Sea and Chukchi Sea.</title>
        <authorList>
            <person name="Li C."/>
            <person name="Lai Q."/>
            <person name="Li G."/>
            <person name="Dong C."/>
            <person name="Wang J."/>
            <person name="Liao Y."/>
            <person name="Shao Z."/>
        </authorList>
    </citation>
    <scope>NUCLEOTIDE SEQUENCE [LARGE SCALE GENOMIC DNA]</scope>
    <source>
        <strain evidence="1 2">SCH89</strain>
    </source>
</reference>